<keyword evidence="5" id="KW-1185">Reference proteome</keyword>
<dbReference type="Proteomes" id="UP001168167">
    <property type="component" value="Unassembled WGS sequence"/>
</dbReference>
<comment type="caution">
    <text evidence="4">The sequence shown here is derived from an EMBL/GenBank/DDBJ whole genome shotgun (WGS) entry which is preliminary data.</text>
</comment>
<feature type="domain" description="N-acetyltransferase" evidence="3">
    <location>
        <begin position="5"/>
        <end position="157"/>
    </location>
</feature>
<dbReference type="SUPFAM" id="SSF55729">
    <property type="entry name" value="Acyl-CoA N-acyltransferases (Nat)"/>
    <property type="match status" value="1"/>
</dbReference>
<evidence type="ECO:0000313" key="5">
    <source>
        <dbReference type="Proteomes" id="UP001168167"/>
    </source>
</evidence>
<dbReference type="CDD" id="cd04301">
    <property type="entry name" value="NAT_SF"/>
    <property type="match status" value="1"/>
</dbReference>
<reference evidence="4" key="2">
    <citation type="journal article" date="2023" name="Microbiome">
        <title>Synthase-selected sorting approach identifies a beta-lactone synthase in a nudibranch symbiotic bacterium.</title>
        <authorList>
            <person name="Dzunkova M."/>
            <person name="La Clair J.J."/>
            <person name="Tyml T."/>
            <person name="Doud D."/>
            <person name="Schulz F."/>
            <person name="Piquer-Esteban S."/>
            <person name="Porcel Sanchis D."/>
            <person name="Osborn A."/>
            <person name="Robinson D."/>
            <person name="Louie K.B."/>
            <person name="Bowen B.P."/>
            <person name="Bowers R.M."/>
            <person name="Lee J."/>
            <person name="Arnau V."/>
            <person name="Diaz-Villanueva W."/>
            <person name="Stepanauskas R."/>
            <person name="Gosliner T."/>
            <person name="Date S.V."/>
            <person name="Northen T.R."/>
            <person name="Cheng J.F."/>
            <person name="Burkart M.D."/>
            <person name="Woyke T."/>
        </authorList>
    </citation>
    <scope>NUCLEOTIDE SEQUENCE</scope>
    <source>
        <strain evidence="4">Df01</strain>
    </source>
</reference>
<reference evidence="4" key="1">
    <citation type="submission" date="2022-08" db="EMBL/GenBank/DDBJ databases">
        <authorList>
            <person name="Dzunkova M."/>
            <person name="La Clair J."/>
            <person name="Tyml T."/>
            <person name="Doud D."/>
            <person name="Schulz F."/>
            <person name="Piquer S."/>
            <person name="Porcel Sanchis D."/>
            <person name="Osborn A."/>
            <person name="Robinson D."/>
            <person name="Louie K.B."/>
            <person name="Bowen B.P."/>
            <person name="Bowers R."/>
            <person name="Lee J."/>
            <person name="Arnau Llombart V."/>
            <person name="Diaz Villanueva W."/>
            <person name="Gosliner T."/>
            <person name="Northen T."/>
            <person name="Cheng J.-F."/>
            <person name="Burkart M.D."/>
            <person name="Woyke T."/>
        </authorList>
    </citation>
    <scope>NUCLEOTIDE SEQUENCE</scope>
    <source>
        <strain evidence="4">Df01</strain>
    </source>
</reference>
<sequence>MDDNISVTALTDGHAHEWRKLFSAYANFYQQPMSDEVLNTVWRWILQGQIHGLGAHTDSRLLGIAHWHINLRPLVGGRLAYLNDLFVHPDARGQSIGKKLVDAAAAQAKAQGCPLLRWATAADNTQAQALYDNIATKTTWVIYDKMLISSNDNHGTR</sequence>
<dbReference type="PANTHER" id="PTHR43877:SF1">
    <property type="entry name" value="ACETYLTRANSFERASE"/>
    <property type="match status" value="1"/>
</dbReference>
<dbReference type="InterPro" id="IPR050832">
    <property type="entry name" value="Bact_Acetyltransf"/>
</dbReference>
<dbReference type="InterPro" id="IPR016181">
    <property type="entry name" value="Acyl_CoA_acyltransferase"/>
</dbReference>
<dbReference type="PROSITE" id="PS51186">
    <property type="entry name" value="GNAT"/>
    <property type="match status" value="1"/>
</dbReference>
<gene>
    <name evidence="4" type="ORF">NQX30_02970</name>
</gene>
<dbReference type="Gene3D" id="3.40.630.30">
    <property type="match status" value="1"/>
</dbReference>
<dbReference type="Pfam" id="PF00583">
    <property type="entry name" value="Acetyltransf_1"/>
    <property type="match status" value="1"/>
</dbReference>
<evidence type="ECO:0000313" key="4">
    <source>
        <dbReference type="EMBL" id="MDM5147335.1"/>
    </source>
</evidence>
<name>A0ABT7QKX7_9GAMM</name>
<evidence type="ECO:0000256" key="2">
    <source>
        <dbReference type="ARBA" id="ARBA00023315"/>
    </source>
</evidence>
<dbReference type="EMBL" id="JANQAO010000001">
    <property type="protein sequence ID" value="MDM5147335.1"/>
    <property type="molecule type" value="Genomic_DNA"/>
</dbReference>
<protein>
    <submittedName>
        <fullName evidence="4">GNAT family N-acetyltransferase</fullName>
    </submittedName>
</protein>
<accession>A0ABT7QKX7</accession>
<dbReference type="InterPro" id="IPR000182">
    <property type="entry name" value="GNAT_dom"/>
</dbReference>
<proteinExistence type="predicted"/>
<keyword evidence="1" id="KW-0808">Transferase</keyword>
<dbReference type="PANTHER" id="PTHR43877">
    <property type="entry name" value="AMINOALKYLPHOSPHONATE N-ACETYLTRANSFERASE-RELATED-RELATED"/>
    <property type="match status" value="1"/>
</dbReference>
<evidence type="ECO:0000259" key="3">
    <source>
        <dbReference type="PROSITE" id="PS51186"/>
    </source>
</evidence>
<evidence type="ECO:0000256" key="1">
    <source>
        <dbReference type="ARBA" id="ARBA00022679"/>
    </source>
</evidence>
<organism evidence="4 5">
    <name type="scientific">Candidatus Doriopsillibacter californiensis</name>
    <dbReference type="NCBI Taxonomy" id="2970740"/>
    <lineage>
        <taxon>Bacteria</taxon>
        <taxon>Pseudomonadati</taxon>
        <taxon>Pseudomonadota</taxon>
        <taxon>Gammaproteobacteria</taxon>
        <taxon>Candidatus Tethybacterales</taxon>
        <taxon>Candidatus Persebacteraceae</taxon>
        <taxon>Candidatus Doriopsillibacter</taxon>
    </lineage>
</organism>
<keyword evidence="2" id="KW-0012">Acyltransferase</keyword>